<protein>
    <recommendedName>
        <fullName evidence="2">TPR-like protein</fullName>
    </recommendedName>
</protein>
<dbReference type="InterPro" id="IPR019412">
    <property type="entry name" value="IML2/TPR_39"/>
</dbReference>
<proteinExistence type="predicted"/>
<dbReference type="Pfam" id="PF10300">
    <property type="entry name" value="Iml2-TPR_39"/>
    <property type="match status" value="1"/>
</dbReference>
<dbReference type="EMBL" id="KV921868">
    <property type="protein sequence ID" value="ORE10198.1"/>
    <property type="molecule type" value="Genomic_DNA"/>
</dbReference>
<name>A0A1X0RE79_RHIZD</name>
<dbReference type="OrthoDB" id="43460at2759"/>
<gene>
    <name evidence="1" type="ORF">BCV72DRAFT_35310</name>
</gene>
<reference evidence="1" key="1">
    <citation type="journal article" date="2016" name="Proc. Natl. Acad. Sci. U.S.A.">
        <title>Lipid metabolic changes in an early divergent fungus govern the establishment of a mutualistic symbiosis with endobacteria.</title>
        <authorList>
            <person name="Lastovetsky O.A."/>
            <person name="Gaspar M.L."/>
            <person name="Mondo S.J."/>
            <person name="LaButti K.M."/>
            <person name="Sandor L."/>
            <person name="Grigoriev I.V."/>
            <person name="Henry S.A."/>
            <person name="Pawlowska T.E."/>
        </authorList>
    </citation>
    <scope>NUCLEOTIDE SEQUENCE [LARGE SCALE GENOMIC DNA]</scope>
    <source>
        <strain evidence="1">ATCC 52814</strain>
    </source>
</reference>
<evidence type="ECO:0008006" key="2">
    <source>
        <dbReference type="Google" id="ProtNLM"/>
    </source>
</evidence>
<dbReference type="InterPro" id="IPR011990">
    <property type="entry name" value="TPR-like_helical_dom_sf"/>
</dbReference>
<organism evidence="1">
    <name type="scientific">Rhizopus microsporus var. microsporus</name>
    <dbReference type="NCBI Taxonomy" id="86635"/>
    <lineage>
        <taxon>Eukaryota</taxon>
        <taxon>Fungi</taxon>
        <taxon>Fungi incertae sedis</taxon>
        <taxon>Mucoromycota</taxon>
        <taxon>Mucoromycotina</taxon>
        <taxon>Mucoromycetes</taxon>
        <taxon>Mucorales</taxon>
        <taxon>Mucorineae</taxon>
        <taxon>Rhizopodaceae</taxon>
        <taxon>Rhizopus</taxon>
    </lineage>
</organism>
<sequence length="653" mass="74565">MSTSASEQRIEEITSALKEQVDKIPERQFIPRQLDKLSSESNGKQYNLESSSANLIISKGETVINTLSPREQEREDELILEGYKHLFDNQFMQAKAIFEEKADRDPLSALALSTMAFLKAIMTCGEQDHNMALKALHTTYDIAYSQIDAFKRPSKVMSYFAGYYNYLRNKEDISQTAPSSRPSTEYPPNGVLRAHVVKAECSLQIAILNLLHESVLDYLKCVVYLKRAYNSYSYVWQEYQKMGADHSTFMDANTISCLQFGVGSVHLILSALPAKVLNAIYAFGWKPDKQLGFLLLNQCVESKGVRSSMATVMMLTYYSLAISSAPRILSDTYKKTAMKMLLDAQQHNTNSVLYLYFAGTMARLGSDLPLSTQSFLHTTELSRKEWAEVALSNACRLEIAINHMITGNWSHAASAFNYLFEQRYGSPAFYRYMQGACYEMIGERAQAIILFAEVPKLVVKKLGGRLSDIDAYVLRKVNMFQKSGFQNLDFFVPALEYMSIWNLLPYMTHELLEVSLERLNRGLTAIQKCEELEQEERMQEIATEKPLPDYFNEFASLFVVKATVLNILGRPEETALDLNWVIDHQDCILDDTWTVPFALWEAGISCWILDTKEKSQQVWKKAVDYSRFDFEHRLAIRLTLALTHIEDFTKEQS</sequence>
<dbReference type="PANTHER" id="PTHR31859">
    <property type="entry name" value="TETRATRICOPEPTIDE REPEAT PROTEIN 39 FAMILY MEMBER"/>
    <property type="match status" value="1"/>
</dbReference>
<accession>A0A1X0RE79</accession>
<dbReference type="AlphaFoldDB" id="A0A1X0RE79"/>
<dbReference type="Proteomes" id="UP000242414">
    <property type="component" value="Unassembled WGS sequence"/>
</dbReference>
<dbReference type="PANTHER" id="PTHR31859:SF1">
    <property type="entry name" value="TETRATRICOPEPTIDE REPEAT PROTEIN 39C"/>
    <property type="match status" value="1"/>
</dbReference>
<dbReference type="SUPFAM" id="SSF48452">
    <property type="entry name" value="TPR-like"/>
    <property type="match status" value="1"/>
</dbReference>
<dbReference type="VEuPathDB" id="FungiDB:BCV72DRAFT_35310"/>
<evidence type="ECO:0000313" key="1">
    <source>
        <dbReference type="EMBL" id="ORE10198.1"/>
    </source>
</evidence>